<dbReference type="GO" id="GO:0065002">
    <property type="term" value="P:intracellular protein transmembrane transport"/>
    <property type="evidence" value="ECO:0007669"/>
    <property type="project" value="UniProtKB-UniRule"/>
</dbReference>
<name>A0A2H0CUQ6_9BACT</name>
<dbReference type="NCBIfam" id="TIGR00964">
    <property type="entry name" value="secE_bact"/>
    <property type="match status" value="1"/>
</dbReference>
<reference evidence="10 11" key="1">
    <citation type="submission" date="2017-09" db="EMBL/GenBank/DDBJ databases">
        <title>Depth-based differentiation of microbial function through sediment-hosted aquifers and enrichment of novel symbionts in the deep terrestrial subsurface.</title>
        <authorList>
            <person name="Probst A.J."/>
            <person name="Ladd B."/>
            <person name="Jarett J.K."/>
            <person name="Geller-Mcgrath D.E."/>
            <person name="Sieber C.M."/>
            <person name="Emerson J.B."/>
            <person name="Anantharaman K."/>
            <person name="Thomas B.C."/>
            <person name="Malmstrom R."/>
            <person name="Stieglmeier M."/>
            <person name="Klingl A."/>
            <person name="Woyke T."/>
            <person name="Ryan C.M."/>
            <person name="Banfield J.F."/>
        </authorList>
    </citation>
    <scope>NUCLEOTIDE SEQUENCE [LARGE SCALE GENOMIC DNA]</scope>
    <source>
        <strain evidence="10">CG22_combo_CG10-13_8_21_14_all_47_15</strain>
    </source>
</reference>
<dbReference type="Proteomes" id="UP000230638">
    <property type="component" value="Unassembled WGS sequence"/>
</dbReference>
<gene>
    <name evidence="9" type="primary">secE</name>
    <name evidence="10" type="ORF">COW88_01515</name>
</gene>
<comment type="subcellular location">
    <subcellularLocation>
        <location evidence="9">Cell membrane</location>
        <topology evidence="9">Single-pass membrane protein</topology>
    </subcellularLocation>
    <subcellularLocation>
        <location evidence="1">Membrane</location>
    </subcellularLocation>
</comment>
<dbReference type="Pfam" id="PF00584">
    <property type="entry name" value="SecE"/>
    <property type="match status" value="1"/>
</dbReference>
<dbReference type="GO" id="GO:0009306">
    <property type="term" value="P:protein secretion"/>
    <property type="evidence" value="ECO:0007669"/>
    <property type="project" value="UniProtKB-UniRule"/>
</dbReference>
<keyword evidence="5 9" id="KW-0653">Protein transport</keyword>
<evidence type="ECO:0000256" key="7">
    <source>
        <dbReference type="ARBA" id="ARBA00023010"/>
    </source>
</evidence>
<dbReference type="EMBL" id="PCTL01000016">
    <property type="protein sequence ID" value="PIP73596.1"/>
    <property type="molecule type" value="Genomic_DNA"/>
</dbReference>
<dbReference type="PANTHER" id="PTHR33910:SF1">
    <property type="entry name" value="PROTEIN TRANSLOCASE SUBUNIT SECE"/>
    <property type="match status" value="1"/>
</dbReference>
<comment type="similarity">
    <text evidence="9">Belongs to the SecE/SEC61-gamma family.</text>
</comment>
<dbReference type="PANTHER" id="PTHR33910">
    <property type="entry name" value="PROTEIN TRANSLOCASE SUBUNIT SECE"/>
    <property type="match status" value="1"/>
</dbReference>
<evidence type="ECO:0000256" key="9">
    <source>
        <dbReference type="HAMAP-Rule" id="MF_00422"/>
    </source>
</evidence>
<evidence type="ECO:0000256" key="2">
    <source>
        <dbReference type="ARBA" id="ARBA00022448"/>
    </source>
</evidence>
<keyword evidence="6 9" id="KW-1133">Transmembrane helix</keyword>
<organism evidence="10 11">
    <name type="scientific">Candidatus Lloydbacteria bacterium CG22_combo_CG10-13_8_21_14_all_47_15</name>
    <dbReference type="NCBI Taxonomy" id="1974635"/>
    <lineage>
        <taxon>Bacteria</taxon>
        <taxon>Candidatus Lloydiibacteriota</taxon>
    </lineage>
</organism>
<accession>A0A2H0CUQ6</accession>
<dbReference type="Gene3D" id="1.20.5.1030">
    <property type="entry name" value="Preprotein translocase secy subunit"/>
    <property type="match status" value="1"/>
</dbReference>
<evidence type="ECO:0000256" key="4">
    <source>
        <dbReference type="ARBA" id="ARBA00022692"/>
    </source>
</evidence>
<keyword evidence="8 9" id="KW-0472">Membrane</keyword>
<dbReference type="GO" id="GO:0008320">
    <property type="term" value="F:protein transmembrane transporter activity"/>
    <property type="evidence" value="ECO:0007669"/>
    <property type="project" value="UniProtKB-UniRule"/>
</dbReference>
<dbReference type="AlphaFoldDB" id="A0A2H0CUQ6"/>
<keyword evidence="4 9" id="KW-0812">Transmembrane</keyword>
<proteinExistence type="inferred from homology"/>
<evidence type="ECO:0000313" key="10">
    <source>
        <dbReference type="EMBL" id="PIP73596.1"/>
    </source>
</evidence>
<comment type="caution">
    <text evidence="10">The sequence shown here is derived from an EMBL/GenBank/DDBJ whole genome shotgun (WGS) entry which is preliminary data.</text>
</comment>
<comment type="function">
    <text evidence="9">Essential subunit of the Sec protein translocation channel SecYEG. Clamps together the 2 halves of SecY. May contact the channel plug during translocation.</text>
</comment>
<feature type="transmembrane region" description="Helical" evidence="9">
    <location>
        <begin position="28"/>
        <end position="51"/>
    </location>
</feature>
<evidence type="ECO:0000256" key="1">
    <source>
        <dbReference type="ARBA" id="ARBA00004370"/>
    </source>
</evidence>
<dbReference type="InterPro" id="IPR005807">
    <property type="entry name" value="SecE_bac"/>
</dbReference>
<sequence>MMGLVEYLRETRGELKHVSWPTKKQTTAFTILVIVVSLVTALFLGLFDFFFTKGLGLFI</sequence>
<dbReference type="GO" id="GO:0043952">
    <property type="term" value="P:protein transport by the Sec complex"/>
    <property type="evidence" value="ECO:0007669"/>
    <property type="project" value="UniProtKB-UniRule"/>
</dbReference>
<protein>
    <recommendedName>
        <fullName evidence="9">Protein translocase subunit SecE</fullName>
    </recommendedName>
</protein>
<dbReference type="HAMAP" id="MF_00422">
    <property type="entry name" value="SecE"/>
    <property type="match status" value="1"/>
</dbReference>
<evidence type="ECO:0000313" key="11">
    <source>
        <dbReference type="Proteomes" id="UP000230638"/>
    </source>
</evidence>
<dbReference type="GO" id="GO:0005886">
    <property type="term" value="C:plasma membrane"/>
    <property type="evidence" value="ECO:0007669"/>
    <property type="project" value="UniProtKB-SubCell"/>
</dbReference>
<comment type="subunit">
    <text evidence="9">Component of the Sec protein translocase complex. Heterotrimer consisting of SecY, SecE and SecG subunits. The heterotrimers can form oligomers, although 1 heterotrimer is thought to be able to translocate proteins. Interacts with the ribosome. Interacts with SecDF, and other proteins may be involved. Interacts with SecA.</text>
</comment>
<dbReference type="GO" id="GO:0006605">
    <property type="term" value="P:protein targeting"/>
    <property type="evidence" value="ECO:0007669"/>
    <property type="project" value="UniProtKB-UniRule"/>
</dbReference>
<evidence type="ECO:0000256" key="8">
    <source>
        <dbReference type="ARBA" id="ARBA00023136"/>
    </source>
</evidence>
<dbReference type="InterPro" id="IPR001901">
    <property type="entry name" value="Translocase_SecE/Sec61-g"/>
</dbReference>
<evidence type="ECO:0000256" key="5">
    <source>
        <dbReference type="ARBA" id="ARBA00022927"/>
    </source>
</evidence>
<keyword evidence="2 9" id="KW-0813">Transport</keyword>
<keyword evidence="3 9" id="KW-1003">Cell membrane</keyword>
<dbReference type="InterPro" id="IPR038379">
    <property type="entry name" value="SecE_sf"/>
</dbReference>
<evidence type="ECO:0000256" key="6">
    <source>
        <dbReference type="ARBA" id="ARBA00022989"/>
    </source>
</evidence>
<evidence type="ECO:0000256" key="3">
    <source>
        <dbReference type="ARBA" id="ARBA00022475"/>
    </source>
</evidence>
<keyword evidence="7 9" id="KW-0811">Translocation</keyword>